<dbReference type="Gene3D" id="1.25.40.20">
    <property type="entry name" value="Ankyrin repeat-containing domain"/>
    <property type="match status" value="1"/>
</dbReference>
<proteinExistence type="predicted"/>
<feature type="repeat" description="ANK" evidence="3">
    <location>
        <begin position="70"/>
        <end position="102"/>
    </location>
</feature>
<protein>
    <submittedName>
        <fullName evidence="4">Ankyrin repeat protein</fullName>
    </submittedName>
</protein>
<dbReference type="AlphaFoldDB" id="A0A839SWC6"/>
<dbReference type="PANTHER" id="PTHR24171">
    <property type="entry name" value="ANKYRIN REPEAT DOMAIN-CONTAINING PROTEIN 39-RELATED"/>
    <property type="match status" value="1"/>
</dbReference>
<organism evidence="4 5">
    <name type="scientific">Limibacillus halophilus</name>
    <dbReference type="NCBI Taxonomy" id="1579333"/>
    <lineage>
        <taxon>Bacteria</taxon>
        <taxon>Pseudomonadati</taxon>
        <taxon>Pseudomonadota</taxon>
        <taxon>Alphaproteobacteria</taxon>
        <taxon>Rhodospirillales</taxon>
        <taxon>Rhodovibrionaceae</taxon>
        <taxon>Limibacillus</taxon>
    </lineage>
</organism>
<dbReference type="SUPFAM" id="SSF48403">
    <property type="entry name" value="Ankyrin repeat"/>
    <property type="match status" value="1"/>
</dbReference>
<accession>A0A839SWC6</accession>
<dbReference type="PANTHER" id="PTHR24171:SF8">
    <property type="entry name" value="BRCA1-ASSOCIATED RING DOMAIN PROTEIN 1"/>
    <property type="match status" value="1"/>
</dbReference>
<evidence type="ECO:0000256" key="3">
    <source>
        <dbReference type="PROSITE-ProRule" id="PRU00023"/>
    </source>
</evidence>
<dbReference type="InterPro" id="IPR036770">
    <property type="entry name" value="Ankyrin_rpt-contain_sf"/>
</dbReference>
<evidence type="ECO:0000256" key="2">
    <source>
        <dbReference type="ARBA" id="ARBA00023043"/>
    </source>
</evidence>
<evidence type="ECO:0000256" key="1">
    <source>
        <dbReference type="ARBA" id="ARBA00022737"/>
    </source>
</evidence>
<dbReference type="Proteomes" id="UP000581135">
    <property type="component" value="Unassembled WGS sequence"/>
</dbReference>
<feature type="repeat" description="ANK" evidence="3">
    <location>
        <begin position="37"/>
        <end position="69"/>
    </location>
</feature>
<reference evidence="4 5" key="1">
    <citation type="submission" date="2020-08" db="EMBL/GenBank/DDBJ databases">
        <title>Genomic Encyclopedia of Type Strains, Phase III (KMG-III): the genomes of soil and plant-associated and newly described type strains.</title>
        <authorList>
            <person name="Whitman W."/>
        </authorList>
    </citation>
    <scope>NUCLEOTIDE SEQUENCE [LARGE SCALE GENOMIC DNA]</scope>
    <source>
        <strain evidence="4 5">CECT 8803</strain>
    </source>
</reference>
<dbReference type="GO" id="GO:0004842">
    <property type="term" value="F:ubiquitin-protein transferase activity"/>
    <property type="evidence" value="ECO:0007669"/>
    <property type="project" value="TreeGrafter"/>
</dbReference>
<evidence type="ECO:0000313" key="4">
    <source>
        <dbReference type="EMBL" id="MBB3065253.1"/>
    </source>
</evidence>
<sequence>MYRKTTPELLKAAQKGDIEALKAGFAAGEPVDGCDRYGATLLYLAAASGRIETVEFLLSAGASVEQTSDAGNSPLMIAAARGHEEVVRRLLAAGASSEHKNKWGFGAHDWAQWPSNADVMTGLVPSAVDS</sequence>
<dbReference type="PROSITE" id="PS50088">
    <property type="entry name" value="ANK_REPEAT"/>
    <property type="match status" value="2"/>
</dbReference>
<dbReference type="InterPro" id="IPR002110">
    <property type="entry name" value="Ankyrin_rpt"/>
</dbReference>
<dbReference type="SMART" id="SM00248">
    <property type="entry name" value="ANK"/>
    <property type="match status" value="2"/>
</dbReference>
<dbReference type="RefSeq" id="WP_183416052.1">
    <property type="nucleotide sequence ID" value="NZ_JACHXA010000003.1"/>
</dbReference>
<dbReference type="EMBL" id="JACHXA010000003">
    <property type="protein sequence ID" value="MBB3065253.1"/>
    <property type="molecule type" value="Genomic_DNA"/>
</dbReference>
<keyword evidence="1" id="KW-0677">Repeat</keyword>
<dbReference type="Pfam" id="PF12796">
    <property type="entry name" value="Ank_2"/>
    <property type="match status" value="1"/>
</dbReference>
<evidence type="ECO:0000313" key="5">
    <source>
        <dbReference type="Proteomes" id="UP000581135"/>
    </source>
</evidence>
<dbReference type="GO" id="GO:0085020">
    <property type="term" value="P:protein K6-linked ubiquitination"/>
    <property type="evidence" value="ECO:0007669"/>
    <property type="project" value="TreeGrafter"/>
</dbReference>
<name>A0A839SWC6_9PROT</name>
<dbReference type="PROSITE" id="PS50297">
    <property type="entry name" value="ANK_REP_REGION"/>
    <property type="match status" value="2"/>
</dbReference>
<keyword evidence="2 3" id="KW-0040">ANK repeat</keyword>
<keyword evidence="5" id="KW-1185">Reference proteome</keyword>
<comment type="caution">
    <text evidence="4">The sequence shown here is derived from an EMBL/GenBank/DDBJ whole genome shotgun (WGS) entry which is preliminary data.</text>
</comment>
<gene>
    <name evidence="4" type="ORF">FHR98_001532</name>
</gene>